<comment type="subunit">
    <text evidence="6">Monomer.</text>
</comment>
<dbReference type="PRINTS" id="PR00151">
    <property type="entry name" value="PORPHBDMNASE"/>
</dbReference>
<evidence type="ECO:0000259" key="8">
    <source>
        <dbReference type="Pfam" id="PF03900"/>
    </source>
</evidence>
<evidence type="ECO:0000256" key="6">
    <source>
        <dbReference type="HAMAP-Rule" id="MF_00260"/>
    </source>
</evidence>
<accession>A0ABS4GJG6</accession>
<evidence type="ECO:0000259" key="7">
    <source>
        <dbReference type="Pfam" id="PF01379"/>
    </source>
</evidence>
<evidence type="ECO:0000256" key="2">
    <source>
        <dbReference type="ARBA" id="ARBA00005638"/>
    </source>
</evidence>
<dbReference type="RefSeq" id="WP_209808346.1">
    <property type="nucleotide sequence ID" value="NZ_JAGGKT010000001.1"/>
</dbReference>
<keyword evidence="4 6" id="KW-0627">Porphyrin biosynthesis</keyword>
<name>A0ABS4GJG6_9BACL</name>
<dbReference type="PANTHER" id="PTHR11557:SF0">
    <property type="entry name" value="PORPHOBILINOGEN DEAMINASE"/>
    <property type="match status" value="1"/>
</dbReference>
<reference evidence="9 10" key="1">
    <citation type="submission" date="2021-03" db="EMBL/GenBank/DDBJ databases">
        <title>Genomic Encyclopedia of Type Strains, Phase IV (KMG-IV): sequencing the most valuable type-strain genomes for metagenomic binning, comparative biology and taxonomic classification.</title>
        <authorList>
            <person name="Goeker M."/>
        </authorList>
    </citation>
    <scope>NUCLEOTIDE SEQUENCE [LARGE SCALE GENOMIC DNA]</scope>
    <source>
        <strain evidence="9 10">DSM 24738</strain>
    </source>
</reference>
<evidence type="ECO:0000256" key="1">
    <source>
        <dbReference type="ARBA" id="ARBA00002869"/>
    </source>
</evidence>
<dbReference type="Pfam" id="PF01379">
    <property type="entry name" value="Porphobil_deam"/>
    <property type="match status" value="1"/>
</dbReference>
<evidence type="ECO:0000313" key="10">
    <source>
        <dbReference type="Proteomes" id="UP001519343"/>
    </source>
</evidence>
<dbReference type="Pfam" id="PF03900">
    <property type="entry name" value="Porphobil_deamC"/>
    <property type="match status" value="1"/>
</dbReference>
<dbReference type="InterPro" id="IPR022419">
    <property type="entry name" value="Porphobilin_deaminase_cofac_BS"/>
</dbReference>
<dbReference type="PANTHER" id="PTHR11557">
    <property type="entry name" value="PORPHOBILINOGEN DEAMINASE"/>
    <property type="match status" value="1"/>
</dbReference>
<proteinExistence type="inferred from homology"/>
<dbReference type="Proteomes" id="UP001519343">
    <property type="component" value="Unassembled WGS sequence"/>
</dbReference>
<comment type="function">
    <text evidence="1 6">Tetrapolymerization of the monopyrrole PBG into the hydroxymethylbilane pre-uroporphyrinogen in several discrete steps.</text>
</comment>
<dbReference type="NCBIfam" id="TIGR00212">
    <property type="entry name" value="hemC"/>
    <property type="match status" value="1"/>
</dbReference>
<comment type="cofactor">
    <cofactor evidence="6">
        <name>dipyrromethane</name>
        <dbReference type="ChEBI" id="CHEBI:60342"/>
    </cofactor>
    <text evidence="6">Binds 1 dipyrromethane group covalently.</text>
</comment>
<dbReference type="SUPFAM" id="SSF54782">
    <property type="entry name" value="Porphobilinogen deaminase (hydroxymethylbilane synthase), C-terminal domain"/>
    <property type="match status" value="1"/>
</dbReference>
<dbReference type="PIRSF" id="PIRSF001438">
    <property type="entry name" value="4pyrrol_synth_OHMeBilane_synth"/>
    <property type="match status" value="1"/>
</dbReference>
<dbReference type="InterPro" id="IPR036803">
    <property type="entry name" value="Porphobilinogen_deaminase_C_sf"/>
</dbReference>
<dbReference type="GO" id="GO:0004418">
    <property type="term" value="F:hydroxymethylbilane synthase activity"/>
    <property type="evidence" value="ECO:0007669"/>
    <property type="project" value="UniProtKB-EC"/>
</dbReference>
<feature type="domain" description="Porphobilinogen deaminase C-terminal" evidence="8">
    <location>
        <begin position="225"/>
        <end position="291"/>
    </location>
</feature>
<keyword evidence="3 6" id="KW-0808">Transferase</keyword>
<dbReference type="EMBL" id="JAGGKT010000001">
    <property type="protein sequence ID" value="MBP1930391.1"/>
    <property type="molecule type" value="Genomic_DNA"/>
</dbReference>
<evidence type="ECO:0000256" key="4">
    <source>
        <dbReference type="ARBA" id="ARBA00023244"/>
    </source>
</evidence>
<comment type="miscellaneous">
    <text evidence="6">The porphobilinogen subunits are added to the dipyrromethane group.</text>
</comment>
<dbReference type="EC" id="2.5.1.61" evidence="6"/>
<dbReference type="PROSITE" id="PS00533">
    <property type="entry name" value="PORPHOBILINOGEN_DEAM"/>
    <property type="match status" value="1"/>
</dbReference>
<dbReference type="Gene3D" id="3.40.190.10">
    <property type="entry name" value="Periplasmic binding protein-like II"/>
    <property type="match status" value="2"/>
</dbReference>
<comment type="catalytic activity">
    <reaction evidence="5 6">
        <text>4 porphobilinogen + H2O = hydroxymethylbilane + 4 NH4(+)</text>
        <dbReference type="Rhea" id="RHEA:13185"/>
        <dbReference type="ChEBI" id="CHEBI:15377"/>
        <dbReference type="ChEBI" id="CHEBI:28938"/>
        <dbReference type="ChEBI" id="CHEBI:57845"/>
        <dbReference type="ChEBI" id="CHEBI:58126"/>
        <dbReference type="EC" id="2.5.1.61"/>
    </reaction>
</comment>
<evidence type="ECO:0000313" key="9">
    <source>
        <dbReference type="EMBL" id="MBP1930391.1"/>
    </source>
</evidence>
<dbReference type="CDD" id="cd13646">
    <property type="entry name" value="PBP2_EcHMBS_like"/>
    <property type="match status" value="1"/>
</dbReference>
<comment type="similarity">
    <text evidence="2 6">Belongs to the HMBS family.</text>
</comment>
<organism evidence="9 10">
    <name type="scientific">Ammoniphilus resinae</name>
    <dbReference type="NCBI Taxonomy" id="861532"/>
    <lineage>
        <taxon>Bacteria</taxon>
        <taxon>Bacillati</taxon>
        <taxon>Bacillota</taxon>
        <taxon>Bacilli</taxon>
        <taxon>Bacillales</taxon>
        <taxon>Paenibacillaceae</taxon>
        <taxon>Aneurinibacillus group</taxon>
        <taxon>Ammoniphilus</taxon>
    </lineage>
</organism>
<dbReference type="InterPro" id="IPR022418">
    <property type="entry name" value="Porphobilinogen_deaminase_C"/>
</dbReference>
<gene>
    <name evidence="6" type="primary">hemC</name>
    <name evidence="9" type="ORF">J2Z37_000378</name>
</gene>
<keyword evidence="10" id="KW-1185">Reference proteome</keyword>
<evidence type="ECO:0000256" key="3">
    <source>
        <dbReference type="ARBA" id="ARBA00022679"/>
    </source>
</evidence>
<comment type="caution">
    <text evidence="9">The sequence shown here is derived from an EMBL/GenBank/DDBJ whole genome shotgun (WGS) entry which is preliminary data.</text>
</comment>
<dbReference type="SUPFAM" id="SSF53850">
    <property type="entry name" value="Periplasmic binding protein-like II"/>
    <property type="match status" value="1"/>
</dbReference>
<feature type="modified residue" description="S-(dipyrrolylmethanemethyl)cysteine" evidence="6">
    <location>
        <position position="240"/>
    </location>
</feature>
<protein>
    <recommendedName>
        <fullName evidence="6">Porphobilinogen deaminase</fullName>
        <shortName evidence="6">PBG</shortName>
        <ecNumber evidence="6">2.5.1.61</ecNumber>
    </recommendedName>
    <alternativeName>
        <fullName evidence="6">Hydroxymethylbilane synthase</fullName>
        <shortName evidence="6">HMBS</shortName>
    </alternativeName>
    <alternativeName>
        <fullName evidence="6">Pre-uroporphyrinogen synthase</fullName>
    </alternativeName>
</protein>
<dbReference type="Gene3D" id="3.30.160.40">
    <property type="entry name" value="Porphobilinogen deaminase, C-terminal domain"/>
    <property type="match status" value="1"/>
</dbReference>
<sequence length="309" mass="33942">MRKIIVGSRQSELAMTQTKWVIQELKNLGLPYEFEIKNIVTKGDQILDVTLSKVGGKGLFVKEIEQALLDKEIDMAVHSMKDMPAILPPGLTIGAVPKRVDVRDVLISKKGQTLNELPEGAIIGTSSLRRGAQLLAYRPDLQMKWIRGNIGTRIRKLEEEDYDAIILAAAGLERMDWNGQISQFLPVEISLPAVGQGALSIECRENDKELLALLEKINHPDTEKAVRAERAFLSTLEGGCQVPIAAHGEIGEDGLCVLTGLVADPKGKLVLKETLQGHEAQELGQKLGKLLVEKGASEILDQVREENHI</sequence>
<dbReference type="HAMAP" id="MF_00260">
    <property type="entry name" value="Porphobil_deam"/>
    <property type="match status" value="1"/>
</dbReference>
<dbReference type="InterPro" id="IPR000860">
    <property type="entry name" value="HemC"/>
</dbReference>
<dbReference type="InterPro" id="IPR022417">
    <property type="entry name" value="Porphobilin_deaminase_N"/>
</dbReference>
<evidence type="ECO:0000256" key="5">
    <source>
        <dbReference type="ARBA" id="ARBA00048169"/>
    </source>
</evidence>
<feature type="domain" description="Porphobilinogen deaminase N-terminal" evidence="7">
    <location>
        <begin position="4"/>
        <end position="210"/>
    </location>
</feature>